<organism evidence="3 4">
    <name type="scientific">Roseburia inulinivorans DSM 16841</name>
    <dbReference type="NCBI Taxonomy" id="622312"/>
    <lineage>
        <taxon>Bacteria</taxon>
        <taxon>Bacillati</taxon>
        <taxon>Bacillota</taxon>
        <taxon>Clostridia</taxon>
        <taxon>Lachnospirales</taxon>
        <taxon>Lachnospiraceae</taxon>
        <taxon>Roseburia</taxon>
    </lineage>
</organism>
<feature type="compositionally biased region" description="Low complexity" evidence="1">
    <location>
        <begin position="131"/>
        <end position="146"/>
    </location>
</feature>
<evidence type="ECO:0000256" key="1">
    <source>
        <dbReference type="SAM" id="MobiDB-lite"/>
    </source>
</evidence>
<gene>
    <name evidence="3" type="ORF">ROSEINA2194_00478</name>
</gene>
<name>C0FP26_9FIRM</name>
<reference evidence="3 4" key="2">
    <citation type="submission" date="2009-03" db="EMBL/GenBank/DDBJ databases">
        <title>Draft genome sequence of Roseburia inulinivorans (DSM 16841).</title>
        <authorList>
            <person name="Sudarsanam P."/>
            <person name="Ley R."/>
            <person name="Guruge J."/>
            <person name="Turnbaugh P.J."/>
            <person name="Mahowald M."/>
            <person name="Liep D."/>
            <person name="Gordon J."/>
        </authorList>
    </citation>
    <scope>NUCLEOTIDE SEQUENCE [LARGE SCALE GENOMIC DNA]</scope>
    <source>
        <strain evidence="3 4">DSM 16841</strain>
    </source>
</reference>
<dbReference type="Pfam" id="PF07486">
    <property type="entry name" value="Hydrolase_2"/>
    <property type="match status" value="1"/>
</dbReference>
<dbReference type="AlphaFoldDB" id="C0FP26"/>
<comment type="caution">
    <text evidence="3">The sequence shown here is derived from an EMBL/GenBank/DDBJ whole genome shotgun (WGS) entry which is preliminary data.</text>
</comment>
<sequence>MKRQINFWFICRFTMLCIILEERRKMRKKILDAALLFAFALCLIVTSNIQEEAAYVAELENEAVPLQDQEAEPEEMQFSAGVAAAISANSFTTESDEKTGVEKKDVVLVTTSNDSESNLEEETDGSVETNTEVSESGQVEEVSGTSQAPTYNNRWNISLTDEEIDLLAKIVWLEANGEPVEGQEAVVEVVLNRMASDLYPDTLYDVLSQNNPVQFVSWKRRDKAHPTETEYQSIYNVLNGNTDLLRNDTMNFSTYPLTSNLDVKICCHYFCY</sequence>
<dbReference type="GO" id="GO:0016787">
    <property type="term" value="F:hydrolase activity"/>
    <property type="evidence" value="ECO:0007669"/>
    <property type="project" value="InterPro"/>
</dbReference>
<proteinExistence type="predicted"/>
<evidence type="ECO:0000313" key="3">
    <source>
        <dbReference type="EMBL" id="EEG95670.1"/>
    </source>
</evidence>
<dbReference type="Gene3D" id="1.10.10.2520">
    <property type="entry name" value="Cell wall hydrolase SleB, domain 1"/>
    <property type="match status" value="1"/>
</dbReference>
<accession>C0FP26</accession>
<feature type="region of interest" description="Disordered" evidence="1">
    <location>
        <begin position="111"/>
        <end position="152"/>
    </location>
</feature>
<protein>
    <recommendedName>
        <fullName evidence="2">Cell wall hydrolase SleB domain-containing protein</fullName>
    </recommendedName>
</protein>
<feature type="domain" description="Cell wall hydrolase SleB" evidence="2">
    <location>
        <begin position="177"/>
        <end position="254"/>
    </location>
</feature>
<dbReference type="InterPro" id="IPR011105">
    <property type="entry name" value="Cell_wall_hydrolase_SleB"/>
</dbReference>
<evidence type="ECO:0000259" key="2">
    <source>
        <dbReference type="Pfam" id="PF07486"/>
    </source>
</evidence>
<dbReference type="eggNOG" id="COG3773">
    <property type="taxonomic scope" value="Bacteria"/>
</dbReference>
<evidence type="ECO:0000313" key="4">
    <source>
        <dbReference type="Proteomes" id="UP000003561"/>
    </source>
</evidence>
<dbReference type="EMBL" id="ACFY01000022">
    <property type="protein sequence ID" value="EEG95670.1"/>
    <property type="molecule type" value="Genomic_DNA"/>
</dbReference>
<dbReference type="Proteomes" id="UP000003561">
    <property type="component" value="Unassembled WGS sequence"/>
</dbReference>
<dbReference type="InterPro" id="IPR042047">
    <property type="entry name" value="SleB_dom1"/>
</dbReference>
<reference evidence="3 4" key="1">
    <citation type="submission" date="2009-02" db="EMBL/GenBank/DDBJ databases">
        <authorList>
            <person name="Fulton L."/>
            <person name="Clifton S."/>
            <person name="Fulton B."/>
            <person name="Xu J."/>
            <person name="Minx P."/>
            <person name="Pepin K.H."/>
            <person name="Johnson M."/>
            <person name="Bhonagiri V."/>
            <person name="Nash W.E."/>
            <person name="Mardis E.R."/>
            <person name="Wilson R.K."/>
        </authorList>
    </citation>
    <scope>NUCLEOTIDE SEQUENCE [LARGE SCALE GENOMIC DNA]</scope>
    <source>
        <strain evidence="3 4">DSM 16841</strain>
    </source>
</reference>